<proteinExistence type="inferred from homology"/>
<dbReference type="PANTHER" id="PTHR12830">
    <property type="entry name" value="ANAPHASE-PROMOTING COMPLEX SUBUNIT 5"/>
    <property type="match status" value="1"/>
</dbReference>
<dbReference type="RefSeq" id="XP_037137650.1">
    <property type="nucleotide sequence ID" value="XM_037281755.1"/>
</dbReference>
<dbReference type="PANTHER" id="PTHR12830:SF9">
    <property type="entry name" value="ANAPHASE-PROMOTING COMPLEX SUBUNIT 5"/>
    <property type="match status" value="1"/>
</dbReference>
<reference evidence="8 9" key="1">
    <citation type="submission" date="2020-06" db="EMBL/GenBank/DDBJ databases">
        <title>The yeast mating-type switching endonuclease HO is a domesticated member of an unorthodox homing genetic element family.</title>
        <authorList>
            <person name="Coughlan A.Y."/>
            <person name="Lombardi L."/>
            <person name="Braun-Galleani S."/>
            <person name="Martos A.R."/>
            <person name="Galeote V."/>
            <person name="Bigey F."/>
            <person name="Dequin S."/>
            <person name="Byrne K.P."/>
            <person name="Wolfe K.H."/>
        </authorList>
    </citation>
    <scope>NUCLEOTIDE SEQUENCE [LARGE SCALE GENOMIC DNA]</scope>
    <source>
        <strain evidence="8 9">CBS764</strain>
    </source>
</reference>
<dbReference type="InterPro" id="IPR026000">
    <property type="entry name" value="Apc5_dom"/>
</dbReference>
<evidence type="ECO:0000256" key="5">
    <source>
        <dbReference type="ARBA" id="ARBA00022786"/>
    </source>
</evidence>
<sequence length="636" mass="73217">MNIQSKLKITTSLSPYDVSVLILIYLYCCNQARIPAKIFTRLITPTIPPAEAIPILEKDFHGAVRQKPLLPVLESLVSYLFDSDERQLATELVSFIGSIKSLDVVTQLLRTLEHSCLGKNYRFIGSKQGESKLRRLTKTSFLGAYVVKCVTNYQVSEFEERRALWQSMGRYFSDFKSTGSWRQLEKHIKQISFQFMTGSERYEEDDSMITFFESFCQTSKVQDRDVVMIGYSHLQSLLNWAIIDMSENKSELEPSINNILSMLSLNEITHFPAIHVIRYLEAIKNNFYQTALDALHNYFDYMLTRSDNKCFHVSLLCLGTFHSQSHNCAAAVKAFEEATKVARENKDSETLNLIMIWVVDFIEKNPEYSGHFQVTVDQIVRYLKTCNDDESCLVFEHAYKFESLLLMMDNSSSVKILEAAFKYLVIVLQRIEVGSNLDSAFKHWAGVWEHLGYNRIGEVYRAFIRPESSSINTEIRDAFKALDNNDLDDVLRTLSKSNSPNLEYDQRKQISLLGIRYLIALEDYPEAMRKVYQNISEARGSIVDSRWIISFELEKCRIMLARGVAARCLGLLMELINASFLSENPLRFSECLILLCEILLDMDKRTECLYLLRSNLSVALQFPELEYRVSSILSAI</sequence>
<dbReference type="AlphaFoldDB" id="A0A7G3ZBT9"/>
<dbReference type="GO" id="GO:0070979">
    <property type="term" value="P:protein K11-linked ubiquitination"/>
    <property type="evidence" value="ECO:0007669"/>
    <property type="project" value="TreeGrafter"/>
</dbReference>
<dbReference type="GeneID" id="59324072"/>
<feature type="domain" description="Anaphase-promoting complex subunit 5" evidence="7">
    <location>
        <begin position="275"/>
        <end position="364"/>
    </location>
</feature>
<dbReference type="InterPro" id="IPR037679">
    <property type="entry name" value="Apc5"/>
</dbReference>
<evidence type="ECO:0000256" key="1">
    <source>
        <dbReference type="ARBA" id="ARBA00007450"/>
    </source>
</evidence>
<dbReference type="OrthoDB" id="2504561at2759"/>
<keyword evidence="4" id="KW-0498">Mitosis</keyword>
<keyword evidence="3" id="KW-0132">Cell division</keyword>
<evidence type="ECO:0000313" key="9">
    <source>
        <dbReference type="Proteomes" id="UP000515788"/>
    </source>
</evidence>
<organism evidence="8 9">
    <name type="scientific">Torulaspora globosa</name>
    <dbReference type="NCBI Taxonomy" id="48254"/>
    <lineage>
        <taxon>Eukaryota</taxon>
        <taxon>Fungi</taxon>
        <taxon>Dikarya</taxon>
        <taxon>Ascomycota</taxon>
        <taxon>Saccharomycotina</taxon>
        <taxon>Saccharomycetes</taxon>
        <taxon>Saccharomycetales</taxon>
        <taxon>Saccharomycetaceae</taxon>
        <taxon>Torulaspora</taxon>
    </lineage>
</organism>
<dbReference type="GO" id="GO:0045842">
    <property type="term" value="P:positive regulation of mitotic metaphase/anaphase transition"/>
    <property type="evidence" value="ECO:0007669"/>
    <property type="project" value="TreeGrafter"/>
</dbReference>
<dbReference type="Proteomes" id="UP000515788">
    <property type="component" value="Chromosome 1"/>
</dbReference>
<evidence type="ECO:0000256" key="4">
    <source>
        <dbReference type="ARBA" id="ARBA00022776"/>
    </source>
</evidence>
<dbReference type="SUPFAM" id="SSF48371">
    <property type="entry name" value="ARM repeat"/>
    <property type="match status" value="1"/>
</dbReference>
<accession>A0A7G3ZBT9</accession>
<dbReference type="GO" id="GO:0031145">
    <property type="term" value="P:anaphase-promoting complex-dependent catabolic process"/>
    <property type="evidence" value="ECO:0007669"/>
    <property type="project" value="TreeGrafter"/>
</dbReference>
<name>A0A7G3ZBT9_9SACH</name>
<evidence type="ECO:0000313" key="8">
    <source>
        <dbReference type="EMBL" id="QLL30975.1"/>
    </source>
</evidence>
<dbReference type="InterPro" id="IPR016024">
    <property type="entry name" value="ARM-type_fold"/>
</dbReference>
<gene>
    <name evidence="8" type="ORF">HG536_0A07900</name>
</gene>
<dbReference type="GO" id="GO:0005680">
    <property type="term" value="C:anaphase-promoting complex"/>
    <property type="evidence" value="ECO:0007669"/>
    <property type="project" value="InterPro"/>
</dbReference>
<keyword evidence="9" id="KW-1185">Reference proteome</keyword>
<evidence type="ECO:0000256" key="6">
    <source>
        <dbReference type="ARBA" id="ARBA00023306"/>
    </source>
</evidence>
<keyword evidence="5" id="KW-0833">Ubl conjugation pathway</keyword>
<evidence type="ECO:0000256" key="2">
    <source>
        <dbReference type="ARBA" id="ARBA00016066"/>
    </source>
</evidence>
<dbReference type="Pfam" id="PF12862">
    <property type="entry name" value="ANAPC5"/>
    <property type="match status" value="1"/>
</dbReference>
<dbReference type="EMBL" id="CP059246">
    <property type="protein sequence ID" value="QLL30975.1"/>
    <property type="molecule type" value="Genomic_DNA"/>
</dbReference>
<protein>
    <recommendedName>
        <fullName evidence="2">Anaphase-promoting complex subunit 5</fullName>
    </recommendedName>
</protein>
<dbReference type="GO" id="GO:0051301">
    <property type="term" value="P:cell division"/>
    <property type="evidence" value="ECO:0007669"/>
    <property type="project" value="UniProtKB-KW"/>
</dbReference>
<evidence type="ECO:0000259" key="7">
    <source>
        <dbReference type="Pfam" id="PF12862"/>
    </source>
</evidence>
<comment type="similarity">
    <text evidence="1">Belongs to the APC5 family.</text>
</comment>
<evidence type="ECO:0000256" key="3">
    <source>
        <dbReference type="ARBA" id="ARBA00022618"/>
    </source>
</evidence>
<dbReference type="KEGG" id="tgb:HG536_0A07900"/>
<keyword evidence="6" id="KW-0131">Cell cycle</keyword>